<evidence type="ECO:0000256" key="1">
    <source>
        <dbReference type="SAM" id="MobiDB-lite"/>
    </source>
</evidence>
<evidence type="ECO:0000313" key="3">
    <source>
        <dbReference type="Proteomes" id="UP000245412"/>
    </source>
</evidence>
<protein>
    <submittedName>
        <fullName evidence="2">Uncharacterized protein</fullName>
    </submittedName>
</protein>
<organism evidence="2 3">
    <name type="scientific">Murimonas intestini</name>
    <dbReference type="NCBI Taxonomy" id="1337051"/>
    <lineage>
        <taxon>Bacteria</taxon>
        <taxon>Bacillati</taxon>
        <taxon>Bacillota</taxon>
        <taxon>Clostridia</taxon>
        <taxon>Lachnospirales</taxon>
        <taxon>Lachnospiraceae</taxon>
        <taxon>Murimonas</taxon>
    </lineage>
</organism>
<sequence>MKRYRCRGAITVFLSLISTLFLSLLCTLTESARVQGAESVASSALDMGIFSVMGEYEKEMLERFNVFFLDGAYGTGEFDIRKAEMRLKNMMEYTAEPDKGLPLSFSMNLFPMEIEQCRIDKYALATDENGGVFYAQAVANQKAGLAADVINKVLDSQNKAAQQEKASKEYEQSDKEIGKRMDELEAEKEAVEESERQAALEDKKGQQDGAFIPIDEADKIQVENPLDEIKKIKKLGLLGLILKDPSAVSEKSVVKKEMVSHRETEKGNLQLQGIKRDLISDGIFQEYLLDNFPGITGGGREGSLDYQLEYILVGKDNDVDNLKSVVNRLLLMREGANFAYAMGNASMREAALALAVLLVGAIPIPGLVTATKAALLLAWAYGESLIDVRILLAGGKVPLLKDESSWRLSLENLAHLTQVLEEAGSGTGKGLAYKDYLRLLLAVGDKKEYPMRALDMIEGQMRKRAATAEFHADYCIAGIRAEAQFYIKPVFLRITSAFTGTSKRGIEYGTAGAMTYLAGG</sequence>
<dbReference type="InterPro" id="IPR043756">
    <property type="entry name" value="DUF5702"/>
</dbReference>
<dbReference type="EMBL" id="QGGY01000004">
    <property type="protein sequence ID" value="PWJ76865.1"/>
    <property type="molecule type" value="Genomic_DNA"/>
</dbReference>
<feature type="region of interest" description="Disordered" evidence="1">
    <location>
        <begin position="182"/>
        <end position="207"/>
    </location>
</feature>
<evidence type="ECO:0000313" key="2">
    <source>
        <dbReference type="EMBL" id="PWJ76865.1"/>
    </source>
</evidence>
<gene>
    <name evidence="2" type="ORF">C7383_104314</name>
</gene>
<dbReference type="AlphaFoldDB" id="A0AB73T6I1"/>
<reference evidence="2 3" key="1">
    <citation type="submission" date="2018-05" db="EMBL/GenBank/DDBJ databases">
        <authorList>
            <person name="Goeker M."/>
            <person name="Huntemann M."/>
            <person name="Clum A."/>
            <person name="Pillay M."/>
            <person name="Palaniappan K."/>
            <person name="Varghese N."/>
            <person name="Mikhailova N."/>
            <person name="Stamatis D."/>
            <person name="Reddy T."/>
            <person name="Daum C."/>
            <person name="Shapiro N."/>
            <person name="Ivanova N."/>
            <person name="Kyrpides N."/>
            <person name="Woyke T."/>
        </authorList>
    </citation>
    <scope>NUCLEOTIDE SEQUENCE [LARGE SCALE GENOMIC DNA]</scope>
    <source>
        <strain evidence="2 3">DSM 26524</strain>
    </source>
</reference>
<proteinExistence type="predicted"/>
<dbReference type="Pfam" id="PF18960">
    <property type="entry name" value="DUF5702"/>
    <property type="match status" value="1"/>
</dbReference>
<dbReference type="RefSeq" id="WP_109625997.1">
    <property type="nucleotide sequence ID" value="NZ_JANKBI010000023.1"/>
</dbReference>
<name>A0AB73T6I1_9FIRM</name>
<keyword evidence="3" id="KW-1185">Reference proteome</keyword>
<comment type="caution">
    <text evidence="2">The sequence shown here is derived from an EMBL/GenBank/DDBJ whole genome shotgun (WGS) entry which is preliminary data.</text>
</comment>
<dbReference type="Proteomes" id="UP000245412">
    <property type="component" value="Unassembled WGS sequence"/>
</dbReference>
<accession>A0AB73T6I1</accession>
<feature type="compositionally biased region" description="Basic and acidic residues" evidence="1">
    <location>
        <begin position="182"/>
        <end position="206"/>
    </location>
</feature>